<evidence type="ECO:0000313" key="1">
    <source>
        <dbReference type="EMBL" id="CAK5081992.1"/>
    </source>
</evidence>
<dbReference type="EMBL" id="CAVMJV010000045">
    <property type="protein sequence ID" value="CAK5081992.1"/>
    <property type="molecule type" value="Genomic_DNA"/>
</dbReference>
<proteinExistence type="predicted"/>
<keyword evidence="2" id="KW-1185">Reference proteome</keyword>
<comment type="caution">
    <text evidence="1">The sequence shown here is derived from an EMBL/GenBank/DDBJ whole genome shotgun (WGS) entry which is preliminary data.</text>
</comment>
<protein>
    <submittedName>
        <fullName evidence="1">Uncharacterized protein</fullName>
    </submittedName>
</protein>
<organism evidence="1 2">
    <name type="scientific">Meloidogyne enterolobii</name>
    <name type="common">Root-knot nematode worm</name>
    <name type="synonym">Meloidogyne mayaguensis</name>
    <dbReference type="NCBI Taxonomy" id="390850"/>
    <lineage>
        <taxon>Eukaryota</taxon>
        <taxon>Metazoa</taxon>
        <taxon>Ecdysozoa</taxon>
        <taxon>Nematoda</taxon>
        <taxon>Chromadorea</taxon>
        <taxon>Rhabditida</taxon>
        <taxon>Tylenchina</taxon>
        <taxon>Tylenchomorpha</taxon>
        <taxon>Tylenchoidea</taxon>
        <taxon>Meloidogynidae</taxon>
        <taxon>Meloidogyninae</taxon>
        <taxon>Meloidogyne</taxon>
    </lineage>
</organism>
<evidence type="ECO:0000313" key="2">
    <source>
        <dbReference type="Proteomes" id="UP001497535"/>
    </source>
</evidence>
<gene>
    <name evidence="1" type="ORF">MENTE1834_LOCUS29235</name>
</gene>
<reference evidence="1" key="1">
    <citation type="submission" date="2023-11" db="EMBL/GenBank/DDBJ databases">
        <authorList>
            <person name="Poullet M."/>
        </authorList>
    </citation>
    <scope>NUCLEOTIDE SEQUENCE</scope>
    <source>
        <strain evidence="1">E1834</strain>
    </source>
</reference>
<sequence>MILFLPSIFIFYSLSTIILALLIWRLFSGFNNAGKMPPGPFHFPLIGNFAKLDLRYPHRSFVYWKQRYGPIYTVPHLSKNDSETVRSLKLTAVTKKRNILSIILKLKKKFKSAIVVTPIKYR</sequence>
<dbReference type="Proteomes" id="UP001497535">
    <property type="component" value="Unassembled WGS sequence"/>
</dbReference>
<accession>A0ACB0ZSC8</accession>
<name>A0ACB0ZSC8_MELEN</name>